<dbReference type="Gene3D" id="3.60.10.10">
    <property type="entry name" value="Endonuclease/exonuclease/phosphatase"/>
    <property type="match status" value="1"/>
</dbReference>
<dbReference type="PANTHER" id="PTHR11371:SF35">
    <property type="entry name" value="DEOXYRIBONUCLEASE I"/>
    <property type="match status" value="1"/>
</dbReference>
<feature type="chain" id="PRO_5004318719" evidence="6">
    <location>
        <begin position="23"/>
        <end position="354"/>
    </location>
</feature>
<keyword evidence="5" id="KW-1015">Disulfide bond</keyword>
<dbReference type="GO" id="GO:0005634">
    <property type="term" value="C:nucleus"/>
    <property type="evidence" value="ECO:0007669"/>
    <property type="project" value="TreeGrafter"/>
</dbReference>
<dbReference type="PROSITE" id="PS00524">
    <property type="entry name" value="SMB_1"/>
    <property type="match status" value="1"/>
</dbReference>
<dbReference type="InterPro" id="IPR016202">
    <property type="entry name" value="DNase_I"/>
</dbReference>
<name>Q90W31_CYNPY</name>
<evidence type="ECO:0000256" key="1">
    <source>
        <dbReference type="ARBA" id="ARBA00007359"/>
    </source>
</evidence>
<feature type="domain" description="SMB" evidence="7">
    <location>
        <begin position="317"/>
        <end position="354"/>
    </location>
</feature>
<accession>Q90W31</accession>
<dbReference type="GO" id="GO:0006308">
    <property type="term" value="P:DNA catabolic process"/>
    <property type="evidence" value="ECO:0007669"/>
    <property type="project" value="InterPro"/>
</dbReference>
<dbReference type="InterPro" id="IPR005135">
    <property type="entry name" value="Endo/exonuclease/phosphatase"/>
</dbReference>
<dbReference type="Pfam" id="PF03372">
    <property type="entry name" value="Exo_endo_phos"/>
    <property type="match status" value="1"/>
</dbReference>
<protein>
    <submittedName>
        <fullName evidence="8">Deoxyribonuclease I</fullName>
    </submittedName>
</protein>
<dbReference type="Pfam" id="PF01033">
    <property type="entry name" value="Somatomedin_B"/>
    <property type="match status" value="1"/>
</dbReference>
<dbReference type="InterPro" id="IPR001212">
    <property type="entry name" value="Somatomedin_B_dom"/>
</dbReference>
<keyword evidence="6" id="KW-0732">Signal</keyword>
<dbReference type="Gene3D" id="4.10.410.20">
    <property type="match status" value="1"/>
</dbReference>
<comment type="similarity">
    <text evidence="1">Belongs to the DNase I family.</text>
</comment>
<dbReference type="GO" id="GO:0003677">
    <property type="term" value="F:DNA binding"/>
    <property type="evidence" value="ECO:0007669"/>
    <property type="project" value="TreeGrafter"/>
</dbReference>
<dbReference type="SUPFAM" id="SSF90188">
    <property type="entry name" value="Somatomedin B domain"/>
    <property type="match status" value="1"/>
</dbReference>
<evidence type="ECO:0000256" key="5">
    <source>
        <dbReference type="ARBA" id="ARBA00023157"/>
    </source>
</evidence>
<evidence type="ECO:0000313" key="8">
    <source>
        <dbReference type="EMBL" id="BAB62089.1"/>
    </source>
</evidence>
<evidence type="ECO:0000256" key="6">
    <source>
        <dbReference type="SAM" id="SignalP"/>
    </source>
</evidence>
<dbReference type="BRENDA" id="3.1.21.1">
    <property type="organism ID" value="6841"/>
</dbReference>
<keyword evidence="4" id="KW-0378">Hydrolase</keyword>
<dbReference type="SMART" id="SM00476">
    <property type="entry name" value="DNaseIc"/>
    <property type="match status" value="1"/>
</dbReference>
<dbReference type="EMBL" id="AB041732">
    <property type="protein sequence ID" value="BAB62089.1"/>
    <property type="molecule type" value="mRNA"/>
</dbReference>
<keyword evidence="3" id="KW-0255">Endonuclease</keyword>
<reference evidence="8" key="1">
    <citation type="journal article" date="2001" name="Biochem. J.">
        <title>Amphibian DNases I are characterized by a C-terminal end with a unique, cysteine-rich stretch and by the insertion of a serine residue into the Ca2+-binding site.</title>
        <authorList>
            <person name="Takeshita H."/>
            <person name="Yasuda T."/>
            <person name="Iida R."/>
            <person name="Nakajima T."/>
            <person name="Mori S."/>
            <person name="Mogi K."/>
            <person name="Kaneko Y."/>
            <person name="Kishi K."/>
        </authorList>
    </citation>
    <scope>NUCLEOTIDE SEQUENCE</scope>
    <source>
        <tissue evidence="8">Pancreas</tissue>
    </source>
</reference>
<dbReference type="PROSITE" id="PS50958">
    <property type="entry name" value="SMB_2"/>
    <property type="match status" value="1"/>
</dbReference>
<evidence type="ECO:0000256" key="3">
    <source>
        <dbReference type="ARBA" id="ARBA00022759"/>
    </source>
</evidence>
<dbReference type="PANTHER" id="PTHR11371">
    <property type="entry name" value="DEOXYRIBONUCLEASE"/>
    <property type="match status" value="1"/>
</dbReference>
<dbReference type="CDD" id="cd10282">
    <property type="entry name" value="DNase1"/>
    <property type="match status" value="1"/>
</dbReference>
<dbReference type="AlphaFoldDB" id="Q90W31"/>
<keyword evidence="2" id="KW-0540">Nuclease</keyword>
<evidence type="ECO:0000259" key="7">
    <source>
        <dbReference type="PROSITE" id="PS50958"/>
    </source>
</evidence>
<dbReference type="SUPFAM" id="SSF56219">
    <property type="entry name" value="DNase I-like"/>
    <property type="match status" value="1"/>
</dbReference>
<organism evidence="8">
    <name type="scientific">Cynops pyrrhogaster</name>
    <name type="common">Japanese fire-bellied newt</name>
    <name type="synonym">Molge pyrrhogaster</name>
    <dbReference type="NCBI Taxonomy" id="8330"/>
    <lineage>
        <taxon>Eukaryota</taxon>
        <taxon>Metazoa</taxon>
        <taxon>Chordata</taxon>
        <taxon>Craniata</taxon>
        <taxon>Vertebrata</taxon>
        <taxon>Euteleostomi</taxon>
        <taxon>Amphibia</taxon>
        <taxon>Batrachia</taxon>
        <taxon>Caudata</taxon>
        <taxon>Salamandroidea</taxon>
        <taxon>Salamandridae</taxon>
        <taxon>Pleurodelinae</taxon>
        <taxon>Cynops</taxon>
    </lineage>
</organism>
<dbReference type="PRINTS" id="PR00130">
    <property type="entry name" value="DNASEI"/>
</dbReference>
<evidence type="ECO:0000256" key="4">
    <source>
        <dbReference type="ARBA" id="ARBA00022801"/>
    </source>
</evidence>
<gene>
    <name evidence="8" type="primary">DNASE1</name>
</gene>
<dbReference type="InterPro" id="IPR036024">
    <property type="entry name" value="Somatomedin_B-like_dom_sf"/>
</dbReference>
<proteinExistence type="evidence at transcript level"/>
<dbReference type="GO" id="GO:0004530">
    <property type="term" value="F:deoxyribonuclease I activity"/>
    <property type="evidence" value="ECO:0007669"/>
    <property type="project" value="TreeGrafter"/>
</dbReference>
<feature type="signal peptide" evidence="6">
    <location>
        <begin position="1"/>
        <end position="22"/>
    </location>
</feature>
<sequence>MTPATFWVLLLVATSFYCTSHAFKVASFNIARFSMSKVTDTVVRDRLVQILRRYELISIQEVMSAENEAIISLVRELSQATGLPYNVLVSDHLGRSTYREKYAYVYREDILKPTEWYHYDDGCENCGTDVFMREPFVARFSSLTTVVKDLALVSIHTSPDYAVREVDALFDVWEDVQQRLLTQNILILGDYNADCKYVTNKHWPTIRLRHEPQLHWLISDDEDTTVSTNTHCAYDRFVASGVEMLNAIFPETATAFNYHEAYGLTYEEAKDVSDHYPVEMQLRLDSDYNGERFQTSPTLGIDGGPSTNGACSCAGVDVTSCQGRCGAYSKTLPCNCNASCGQYGSCCADYKAHC</sequence>
<dbReference type="InterPro" id="IPR036691">
    <property type="entry name" value="Endo/exonu/phosph_ase_sf"/>
</dbReference>
<dbReference type="SMART" id="SM00201">
    <property type="entry name" value="SO"/>
    <property type="match status" value="1"/>
</dbReference>
<evidence type="ECO:0000256" key="2">
    <source>
        <dbReference type="ARBA" id="ARBA00022722"/>
    </source>
</evidence>